<keyword evidence="1" id="KW-0812">Transmembrane</keyword>
<keyword evidence="1" id="KW-0472">Membrane</keyword>
<organism evidence="2">
    <name type="scientific">uncultured delta proteobacterium</name>
    <dbReference type="NCBI Taxonomy" id="34034"/>
    <lineage>
        <taxon>Bacteria</taxon>
        <taxon>Deltaproteobacteria</taxon>
        <taxon>environmental samples</taxon>
    </lineage>
</organism>
<reference evidence="2" key="1">
    <citation type="submission" date="2016-04" db="EMBL/GenBank/DDBJ databases">
        <authorList>
            <person name="Evans L.H."/>
            <person name="Alamgir A."/>
            <person name="Owens N."/>
            <person name="Weber N.D."/>
            <person name="Virtaneva K."/>
            <person name="Barbian K."/>
            <person name="Babar A."/>
            <person name="Rosenke K."/>
        </authorList>
    </citation>
    <scope>NUCLEOTIDE SEQUENCE</scope>
    <source>
        <strain evidence="2">86</strain>
    </source>
</reference>
<feature type="transmembrane region" description="Helical" evidence="1">
    <location>
        <begin position="118"/>
        <end position="144"/>
    </location>
</feature>
<dbReference type="AlphaFoldDB" id="A0A212IWJ7"/>
<gene>
    <name evidence="2" type="ORF">KL86DPRO_10210</name>
</gene>
<keyword evidence="1" id="KW-1133">Transmembrane helix</keyword>
<feature type="transmembrane region" description="Helical" evidence="1">
    <location>
        <begin position="90"/>
        <end position="112"/>
    </location>
</feature>
<accession>A0A212IWJ7</accession>
<evidence type="ECO:0000256" key="1">
    <source>
        <dbReference type="SAM" id="Phobius"/>
    </source>
</evidence>
<name>A0A212IWJ7_9DELT</name>
<protein>
    <submittedName>
        <fullName evidence="2">Uncharacterized protein</fullName>
    </submittedName>
</protein>
<sequence>MRKIHCVAATFGSVRAGASVEKGLSRITADGKALFTQTADFTDPALVSRVPEGAAVFMGVQAFADGTFWMHWLHAPGIGTAEPPVSGDRAVFSLMLLAGGLAAGAGGGWLFISLVNTVLTIVGCLIAVVGAIAVFFAVHGLLVAANAKTRQLQRWLEAVKAGKTGMCVPLGTLTDFDPDDGGLADMLEDMEEGPEDADTALYQAEGPVSQVRAESITRGAGKYKQYFIEYTFVCAGRFVRLTIGEDTPLLHAIFRSNHPFMLAEGDRVRLIVGDDARTVKAMRNFEDGCAYWLVGAASRRKTVKAAKWLLLLAPPALPLLFLVMELLDGGRIDWGLIGFGAVIGVGVTALIMAILWLVYVFTRERAAYRADLPLIIEALELRPAKNKAKPYIHEL</sequence>
<proteinExistence type="predicted"/>
<feature type="transmembrane region" description="Helical" evidence="1">
    <location>
        <begin position="336"/>
        <end position="359"/>
    </location>
</feature>
<feature type="transmembrane region" description="Helical" evidence="1">
    <location>
        <begin position="308"/>
        <end position="324"/>
    </location>
</feature>
<dbReference type="EMBL" id="FLUQ01000001">
    <property type="protein sequence ID" value="SBV91549.1"/>
    <property type="molecule type" value="Genomic_DNA"/>
</dbReference>
<evidence type="ECO:0000313" key="2">
    <source>
        <dbReference type="EMBL" id="SBV91549.1"/>
    </source>
</evidence>